<name>A0A8J3X325_9ACTN</name>
<sequence length="247" mass="25999">MPHVNMLDVGGLRAGYDKLEVLHDVDLRVGEGRLLAVIGANGAGKTTLLRAVSGLIRPTAGRVVLDGRELTGLPPERIAAAGLAHVPENRLVFPSLSVADNLALGGWTRRRTGKGAARRSYILELFPRLAGRLKQPAGTLSGGEQQMVAIGRGLMAEPAVLVLDEPSLGLAPRLVGEIFAALGQLKAEHRLAIVLVEQNARAAFRVADEVVVLDRGRVVTTGTPEDLAADDRVHAAYLGGGYPTAPT</sequence>
<keyword evidence="5" id="KW-0029">Amino-acid transport</keyword>
<protein>
    <submittedName>
        <fullName evidence="7">ABC transporter ATP-binding protein</fullName>
    </submittedName>
</protein>
<evidence type="ECO:0000259" key="6">
    <source>
        <dbReference type="PROSITE" id="PS50893"/>
    </source>
</evidence>
<dbReference type="GO" id="GO:0015807">
    <property type="term" value="P:L-amino acid transport"/>
    <property type="evidence" value="ECO:0007669"/>
    <property type="project" value="TreeGrafter"/>
</dbReference>
<reference evidence="7" key="1">
    <citation type="submission" date="2021-01" db="EMBL/GenBank/DDBJ databases">
        <title>Whole genome shotgun sequence of Planosporangium mesophilum NBRC 109066.</title>
        <authorList>
            <person name="Komaki H."/>
            <person name="Tamura T."/>
        </authorList>
    </citation>
    <scope>NUCLEOTIDE SEQUENCE</scope>
    <source>
        <strain evidence="7">NBRC 109066</strain>
    </source>
</reference>
<keyword evidence="8" id="KW-1185">Reference proteome</keyword>
<dbReference type="Pfam" id="PF00005">
    <property type="entry name" value="ABC_tran"/>
    <property type="match status" value="1"/>
</dbReference>
<dbReference type="PANTHER" id="PTHR43820:SF4">
    <property type="entry name" value="HIGH-AFFINITY BRANCHED-CHAIN AMINO ACID TRANSPORT ATP-BINDING PROTEIN LIVF"/>
    <property type="match status" value="1"/>
</dbReference>
<dbReference type="PROSITE" id="PS00211">
    <property type="entry name" value="ABC_TRANSPORTER_1"/>
    <property type="match status" value="1"/>
</dbReference>
<gene>
    <name evidence="7" type="ORF">Pme01_46360</name>
</gene>
<proteinExistence type="inferred from homology"/>
<dbReference type="CDD" id="cd03224">
    <property type="entry name" value="ABC_TM1139_LivF_branched"/>
    <property type="match status" value="1"/>
</dbReference>
<evidence type="ECO:0000313" key="7">
    <source>
        <dbReference type="EMBL" id="GII25039.1"/>
    </source>
</evidence>
<dbReference type="InterPro" id="IPR003593">
    <property type="entry name" value="AAA+_ATPase"/>
</dbReference>
<evidence type="ECO:0000256" key="4">
    <source>
        <dbReference type="ARBA" id="ARBA00022840"/>
    </source>
</evidence>
<organism evidence="7 8">
    <name type="scientific">Planosporangium mesophilum</name>
    <dbReference type="NCBI Taxonomy" id="689768"/>
    <lineage>
        <taxon>Bacteria</taxon>
        <taxon>Bacillati</taxon>
        <taxon>Actinomycetota</taxon>
        <taxon>Actinomycetes</taxon>
        <taxon>Micromonosporales</taxon>
        <taxon>Micromonosporaceae</taxon>
        <taxon>Planosporangium</taxon>
    </lineage>
</organism>
<dbReference type="PROSITE" id="PS50893">
    <property type="entry name" value="ABC_TRANSPORTER_2"/>
    <property type="match status" value="1"/>
</dbReference>
<dbReference type="InterPro" id="IPR027417">
    <property type="entry name" value="P-loop_NTPase"/>
</dbReference>
<dbReference type="GO" id="GO:0016887">
    <property type="term" value="F:ATP hydrolysis activity"/>
    <property type="evidence" value="ECO:0007669"/>
    <property type="project" value="InterPro"/>
</dbReference>
<comment type="similarity">
    <text evidence="1">Belongs to the ABC transporter superfamily.</text>
</comment>
<dbReference type="SUPFAM" id="SSF52540">
    <property type="entry name" value="P-loop containing nucleoside triphosphate hydrolases"/>
    <property type="match status" value="1"/>
</dbReference>
<dbReference type="InterPro" id="IPR017871">
    <property type="entry name" value="ABC_transporter-like_CS"/>
</dbReference>
<feature type="domain" description="ABC transporter" evidence="6">
    <location>
        <begin position="4"/>
        <end position="240"/>
    </location>
</feature>
<keyword evidence="3" id="KW-0547">Nucleotide-binding</keyword>
<dbReference type="GO" id="GO:0005524">
    <property type="term" value="F:ATP binding"/>
    <property type="evidence" value="ECO:0007669"/>
    <property type="project" value="UniProtKB-KW"/>
</dbReference>
<evidence type="ECO:0000256" key="3">
    <source>
        <dbReference type="ARBA" id="ARBA00022741"/>
    </source>
</evidence>
<evidence type="ECO:0000256" key="2">
    <source>
        <dbReference type="ARBA" id="ARBA00022448"/>
    </source>
</evidence>
<dbReference type="InterPro" id="IPR052156">
    <property type="entry name" value="BCAA_Transport_ATP-bd_LivF"/>
</dbReference>
<dbReference type="Proteomes" id="UP000599074">
    <property type="component" value="Unassembled WGS sequence"/>
</dbReference>
<dbReference type="GO" id="GO:0015658">
    <property type="term" value="F:branched-chain amino acid transmembrane transporter activity"/>
    <property type="evidence" value="ECO:0007669"/>
    <property type="project" value="TreeGrafter"/>
</dbReference>
<comment type="caution">
    <text evidence="7">The sequence shown here is derived from an EMBL/GenBank/DDBJ whole genome shotgun (WGS) entry which is preliminary data.</text>
</comment>
<accession>A0A8J3X325</accession>
<evidence type="ECO:0000256" key="5">
    <source>
        <dbReference type="ARBA" id="ARBA00022970"/>
    </source>
</evidence>
<dbReference type="AlphaFoldDB" id="A0A8J3X325"/>
<dbReference type="PANTHER" id="PTHR43820">
    <property type="entry name" value="HIGH-AFFINITY BRANCHED-CHAIN AMINO ACID TRANSPORT ATP-BINDING PROTEIN LIVF"/>
    <property type="match status" value="1"/>
</dbReference>
<keyword evidence="2" id="KW-0813">Transport</keyword>
<dbReference type="RefSeq" id="WP_203935820.1">
    <property type="nucleotide sequence ID" value="NZ_BOON01000045.1"/>
</dbReference>
<evidence type="ECO:0000313" key="8">
    <source>
        <dbReference type="Proteomes" id="UP000599074"/>
    </source>
</evidence>
<dbReference type="EMBL" id="BOON01000045">
    <property type="protein sequence ID" value="GII25039.1"/>
    <property type="molecule type" value="Genomic_DNA"/>
</dbReference>
<dbReference type="InterPro" id="IPR003439">
    <property type="entry name" value="ABC_transporter-like_ATP-bd"/>
</dbReference>
<evidence type="ECO:0000256" key="1">
    <source>
        <dbReference type="ARBA" id="ARBA00005417"/>
    </source>
</evidence>
<dbReference type="Gene3D" id="3.40.50.300">
    <property type="entry name" value="P-loop containing nucleotide triphosphate hydrolases"/>
    <property type="match status" value="1"/>
</dbReference>
<keyword evidence="4 7" id="KW-0067">ATP-binding</keyword>
<dbReference type="SMART" id="SM00382">
    <property type="entry name" value="AAA"/>
    <property type="match status" value="1"/>
</dbReference>